<dbReference type="OrthoDB" id="5550090at2759"/>
<dbReference type="RefSeq" id="XP_062880315.1">
    <property type="nucleotide sequence ID" value="XM_063024245.1"/>
</dbReference>
<feature type="region of interest" description="Disordered" evidence="1">
    <location>
        <begin position="240"/>
        <end position="373"/>
    </location>
</feature>
<feature type="compositionally biased region" description="Pro residues" evidence="1">
    <location>
        <begin position="356"/>
        <end position="367"/>
    </location>
</feature>
<accession>A0A095E9P1</accession>
<feature type="region of interest" description="Disordered" evidence="1">
    <location>
        <begin position="484"/>
        <end position="511"/>
    </location>
</feature>
<name>A0A095E9P1_CRYD2</name>
<feature type="compositionally biased region" description="Basic and acidic residues" evidence="1">
    <location>
        <begin position="67"/>
        <end position="82"/>
    </location>
</feature>
<dbReference type="EMBL" id="CP025762">
    <property type="protein sequence ID" value="KGB74313.1"/>
    <property type="molecule type" value="Genomic_DNA"/>
</dbReference>
<dbReference type="VEuPathDB" id="FungiDB:CNBG_0151"/>
<keyword evidence="3" id="KW-1185">Reference proteome</keyword>
<dbReference type="KEGG" id="cdeu:CNBG_0151"/>
<organism evidence="2 3">
    <name type="scientific">Cryptococcus deuterogattii (strain R265)</name>
    <name type="common">Cryptococcus gattii VGII (strain R265)</name>
    <dbReference type="NCBI Taxonomy" id="294750"/>
    <lineage>
        <taxon>Eukaryota</taxon>
        <taxon>Fungi</taxon>
        <taxon>Dikarya</taxon>
        <taxon>Basidiomycota</taxon>
        <taxon>Agaricomycotina</taxon>
        <taxon>Tremellomycetes</taxon>
        <taxon>Tremellales</taxon>
        <taxon>Cryptococcaceae</taxon>
        <taxon>Cryptococcus</taxon>
        <taxon>Cryptococcus gattii species complex</taxon>
    </lineage>
</organism>
<reference evidence="2 3" key="1">
    <citation type="journal article" date="2011" name="MBio">
        <title>Genome variation in Cryptococcus gattii, an emerging pathogen of immunocompetent hosts.</title>
        <authorList>
            <person name="D'Souza C.A."/>
            <person name="Kronstad J.W."/>
            <person name="Taylor G."/>
            <person name="Warren R."/>
            <person name="Yuen M."/>
            <person name="Hu G."/>
            <person name="Jung W.H."/>
            <person name="Sham A."/>
            <person name="Kidd S.E."/>
            <person name="Tangen K."/>
            <person name="Lee N."/>
            <person name="Zeilmaker T."/>
            <person name="Sawkins J."/>
            <person name="McVicker G."/>
            <person name="Shah S."/>
            <person name="Gnerre S."/>
            <person name="Griggs A."/>
            <person name="Zeng Q."/>
            <person name="Bartlett K."/>
            <person name="Li W."/>
            <person name="Wang X."/>
            <person name="Heitman J."/>
            <person name="Stajich J.E."/>
            <person name="Fraser J.A."/>
            <person name="Meyer W."/>
            <person name="Carter D."/>
            <person name="Schein J."/>
            <person name="Krzywinski M."/>
            <person name="Kwon-Chung K.J."/>
            <person name="Varma A."/>
            <person name="Wang J."/>
            <person name="Brunham R."/>
            <person name="Fyfe M."/>
            <person name="Ouellette B.F."/>
            <person name="Siddiqui A."/>
            <person name="Marra M."/>
            <person name="Jones S."/>
            <person name="Holt R."/>
            <person name="Birren B.W."/>
            <person name="Galagan J.E."/>
            <person name="Cuomo C.A."/>
        </authorList>
    </citation>
    <scope>NUCLEOTIDE SEQUENCE [LARGE SCALE GENOMIC DNA]</scope>
    <source>
        <strain evidence="2 3">R265</strain>
    </source>
</reference>
<dbReference type="STRING" id="294750.A0A095E9P1"/>
<protein>
    <submittedName>
        <fullName evidence="2">Uncharacterized protein</fullName>
    </submittedName>
</protein>
<feature type="compositionally biased region" description="Gly residues" evidence="1">
    <location>
        <begin position="484"/>
        <end position="502"/>
    </location>
</feature>
<reference evidence="2 3" key="2">
    <citation type="journal article" date="2018" name="Proc. Natl. Acad. Sci.">
        <title>RNAi is a critical determinant of centromere evolution in closely related fungi.</title>
        <authorList>
            <person name="Yadav V."/>
            <person name="Sun S."/>
            <person name="Billmyre R.B."/>
            <person name="Thimmappa B.C."/>
            <person name="Shea T."/>
            <person name="Lintner R."/>
            <person name="Bakkeren G."/>
            <person name="Cuomo C.A."/>
            <person name="Heitman J."/>
            <person name="Sanyal K."/>
        </authorList>
    </citation>
    <scope>NUCLEOTIDE SEQUENCE [LARGE SCALE GENOMIC DNA]</scope>
    <source>
        <strain evidence="2 3">R265</strain>
    </source>
</reference>
<evidence type="ECO:0000313" key="2">
    <source>
        <dbReference type="EMBL" id="KGB74313.1"/>
    </source>
</evidence>
<feature type="compositionally biased region" description="Polar residues" evidence="1">
    <location>
        <begin position="295"/>
        <end position="349"/>
    </location>
</feature>
<dbReference type="GeneID" id="88176399"/>
<feature type="region of interest" description="Disordered" evidence="1">
    <location>
        <begin position="60"/>
        <end position="102"/>
    </location>
</feature>
<sequence>MPNSKTIHLILPSPTASRDPPQSLEVLLEAKRIAAKNGQKLDIQSLLSPDQLEEYRVRYLKLPPGPHHGDRDDELEKRDERDKHHHSIPHGDDSGVGTPVTPLSTATALQAGTSTPVAQPGTPSASIGTPTASPAMLEARLKYQLPDLSHLHWKRRQKRLAEIVREQEMLANGEVPEVPTTVVEEIKPKGEKKLTEKEKLAIKKSTSYWNSLLVQARKERGPQWDFSTQQLLYDRRSDAYYTHGRSPPPTPPSKKRKVSGAEAGPSTLDGSVKNAEAEISSAQPTPTINPPSLPSPMSSTNARPISRGNPQPMNGTQSTPGTTSNTSLPFLPPTQSQHQLVNQPSQSLAPSQTPNLPKPPLPMPVPPGAQGLNPSFLAQLQSLTPAQLAALQSSNPALSNLPGFPGSIQSNGGGVPGQGGDQFMTGAGGSQPRGSGSLNSTLSQHQIPMQMQMQMAMQQMGKGNLSASSQGLNSMLGLGGMSGTGVMGPPLGGQQGGQGPMIGGSWTRDSS</sequence>
<dbReference type="AlphaFoldDB" id="A0A095E9P1"/>
<proteinExistence type="predicted"/>
<dbReference type="HOGENOM" id="CLU_533171_0_0_1"/>
<evidence type="ECO:0000256" key="1">
    <source>
        <dbReference type="SAM" id="MobiDB-lite"/>
    </source>
</evidence>
<dbReference type="OMA" id="DEYYTHG"/>
<feature type="region of interest" description="Disordered" evidence="1">
    <location>
        <begin position="1"/>
        <end position="22"/>
    </location>
</feature>
<evidence type="ECO:0000313" key="3">
    <source>
        <dbReference type="Proteomes" id="UP000029445"/>
    </source>
</evidence>
<gene>
    <name evidence="2" type="ORF">CNBG_0151</name>
</gene>
<dbReference type="Proteomes" id="UP000029445">
    <property type="component" value="Chromosome 4"/>
</dbReference>